<evidence type="ECO:0008006" key="4">
    <source>
        <dbReference type="Google" id="ProtNLM"/>
    </source>
</evidence>
<sequence length="156" mass="17370">MIKGQTSRVKGQSLFEVVVALAIITLILVAIVALGTLSIRNISFSRNQTLATRLAQTTVEWLRGERDEDWSVFRDRAAQAPTPSLPWCLTSLEWPTTPRRCGASEDVAGTIFSREVYFPGSLDVNAIHAEVVISWVDAQGFHEAKSSTFFTNWRTN</sequence>
<gene>
    <name evidence="2" type="ORF">A2975_00515</name>
</gene>
<dbReference type="AlphaFoldDB" id="A0A1F8BY64"/>
<accession>A0A1F8BY64</accession>
<protein>
    <recommendedName>
        <fullName evidence="4">Type IV pilus modification protein PilV</fullName>
    </recommendedName>
</protein>
<evidence type="ECO:0000313" key="3">
    <source>
        <dbReference type="Proteomes" id="UP000178429"/>
    </source>
</evidence>
<comment type="caution">
    <text evidence="2">The sequence shown here is derived from an EMBL/GenBank/DDBJ whole genome shotgun (WGS) entry which is preliminary data.</text>
</comment>
<dbReference type="STRING" id="1802525.A2975_00515"/>
<keyword evidence="1" id="KW-1133">Transmembrane helix</keyword>
<evidence type="ECO:0000256" key="1">
    <source>
        <dbReference type="SAM" id="Phobius"/>
    </source>
</evidence>
<proteinExistence type="predicted"/>
<reference evidence="2 3" key="1">
    <citation type="journal article" date="2016" name="Nat. Commun.">
        <title>Thousands of microbial genomes shed light on interconnected biogeochemical processes in an aquifer system.</title>
        <authorList>
            <person name="Anantharaman K."/>
            <person name="Brown C.T."/>
            <person name="Hug L.A."/>
            <person name="Sharon I."/>
            <person name="Castelle C.J."/>
            <person name="Probst A.J."/>
            <person name="Thomas B.C."/>
            <person name="Singh A."/>
            <person name="Wilkins M.J."/>
            <person name="Karaoz U."/>
            <person name="Brodie E.L."/>
            <person name="Williams K.H."/>
            <person name="Hubbard S.S."/>
            <person name="Banfield J.F."/>
        </authorList>
    </citation>
    <scope>NUCLEOTIDE SEQUENCE [LARGE SCALE GENOMIC DNA]</scope>
</reference>
<dbReference type="EMBL" id="MGHL01000017">
    <property type="protein sequence ID" value="OGM68840.1"/>
    <property type="molecule type" value="Genomic_DNA"/>
</dbReference>
<name>A0A1F8BY64_9BACT</name>
<evidence type="ECO:0000313" key="2">
    <source>
        <dbReference type="EMBL" id="OGM68840.1"/>
    </source>
</evidence>
<dbReference type="Proteomes" id="UP000178429">
    <property type="component" value="Unassembled WGS sequence"/>
</dbReference>
<organism evidence="2 3">
    <name type="scientific">Candidatus Woesebacteria bacterium RIFCSPLOWO2_01_FULL_44_14</name>
    <dbReference type="NCBI Taxonomy" id="1802525"/>
    <lineage>
        <taxon>Bacteria</taxon>
        <taxon>Candidatus Woeseibacteriota</taxon>
    </lineage>
</organism>
<keyword evidence="1" id="KW-0812">Transmembrane</keyword>
<keyword evidence="1" id="KW-0472">Membrane</keyword>
<feature type="transmembrane region" description="Helical" evidence="1">
    <location>
        <begin position="17"/>
        <end position="39"/>
    </location>
</feature>